<comment type="cofactor">
    <cofactor evidence="7">
        <name>Mg(2+)</name>
        <dbReference type="ChEBI" id="CHEBI:18420"/>
    </cofactor>
</comment>
<evidence type="ECO:0000256" key="7">
    <source>
        <dbReference type="HAMAP-Rule" id="MF_00116"/>
    </source>
</evidence>
<evidence type="ECO:0000256" key="4">
    <source>
        <dbReference type="ARBA" id="ARBA00022842"/>
    </source>
</evidence>
<keyword evidence="5 7" id="KW-0546">Nucleotide metabolism</keyword>
<dbReference type="HOGENOM" id="CLU_068508_1_0_9"/>
<dbReference type="KEGG" id="tjr:TherJR_1393"/>
<comment type="pathway">
    <text evidence="7">Pyrimidine metabolism; dUMP biosynthesis; dUMP from dCTP (dUTP route): step 2/2.</text>
</comment>
<keyword evidence="10" id="KW-1185">Reference proteome</keyword>
<dbReference type="STRING" id="635013.TherJR_1393"/>
<evidence type="ECO:0000256" key="2">
    <source>
        <dbReference type="ARBA" id="ARBA00022723"/>
    </source>
</evidence>
<evidence type="ECO:0000259" key="8">
    <source>
        <dbReference type="Pfam" id="PF00692"/>
    </source>
</evidence>
<comment type="caution">
    <text evidence="7">Lacks conserved residue(s) required for the propagation of feature annotation.</text>
</comment>
<dbReference type="NCBIfam" id="NF001862">
    <property type="entry name" value="PRK00601.1"/>
    <property type="match status" value="1"/>
</dbReference>
<evidence type="ECO:0000313" key="10">
    <source>
        <dbReference type="Proteomes" id="UP000002377"/>
    </source>
</evidence>
<keyword evidence="4 7" id="KW-0460">Magnesium</keyword>
<keyword evidence="2 7" id="KW-0479">Metal-binding</keyword>
<dbReference type="GO" id="GO:0004170">
    <property type="term" value="F:dUTP diphosphatase activity"/>
    <property type="evidence" value="ECO:0007669"/>
    <property type="project" value="UniProtKB-UniRule"/>
</dbReference>
<name>D5XF29_THEPJ</name>
<evidence type="ECO:0000256" key="5">
    <source>
        <dbReference type="ARBA" id="ARBA00023080"/>
    </source>
</evidence>
<organism evidence="9 10">
    <name type="scientific">Thermincola potens (strain JR)</name>
    <dbReference type="NCBI Taxonomy" id="635013"/>
    <lineage>
        <taxon>Bacteria</taxon>
        <taxon>Bacillati</taxon>
        <taxon>Bacillota</taxon>
        <taxon>Clostridia</taxon>
        <taxon>Eubacteriales</taxon>
        <taxon>Thermincolaceae</taxon>
        <taxon>Thermincola</taxon>
    </lineage>
</organism>
<comment type="similarity">
    <text evidence="1 7">Belongs to the dUTPase family.</text>
</comment>
<dbReference type="PANTHER" id="PTHR11241:SF0">
    <property type="entry name" value="DEOXYURIDINE 5'-TRIPHOSPHATE NUCLEOTIDOHYDROLASE"/>
    <property type="match status" value="1"/>
</dbReference>
<dbReference type="Proteomes" id="UP000002377">
    <property type="component" value="Chromosome"/>
</dbReference>
<comment type="catalytic activity">
    <reaction evidence="6 7">
        <text>dUTP + H2O = dUMP + diphosphate + H(+)</text>
        <dbReference type="Rhea" id="RHEA:10248"/>
        <dbReference type="ChEBI" id="CHEBI:15377"/>
        <dbReference type="ChEBI" id="CHEBI:15378"/>
        <dbReference type="ChEBI" id="CHEBI:33019"/>
        <dbReference type="ChEBI" id="CHEBI:61555"/>
        <dbReference type="ChEBI" id="CHEBI:246422"/>
        <dbReference type="EC" id="3.6.1.23"/>
    </reaction>
</comment>
<dbReference type="Gene3D" id="2.70.40.10">
    <property type="match status" value="1"/>
</dbReference>
<dbReference type="InterPro" id="IPR029054">
    <property type="entry name" value="dUTPase-like"/>
</dbReference>
<dbReference type="AlphaFoldDB" id="D5XF29"/>
<accession>D5XF29</accession>
<dbReference type="SUPFAM" id="SSF51283">
    <property type="entry name" value="dUTPase-like"/>
    <property type="match status" value="1"/>
</dbReference>
<keyword evidence="3 7" id="KW-0378">Hydrolase</keyword>
<dbReference type="InterPro" id="IPR008181">
    <property type="entry name" value="dUTPase"/>
</dbReference>
<dbReference type="NCBIfam" id="TIGR00576">
    <property type="entry name" value="dut"/>
    <property type="match status" value="1"/>
</dbReference>
<dbReference type="InterPro" id="IPR036157">
    <property type="entry name" value="dUTPase-like_sf"/>
</dbReference>
<proteinExistence type="inferred from homology"/>
<protein>
    <recommendedName>
        <fullName evidence="7">Deoxyuridine 5'-triphosphate nucleotidohydrolase</fullName>
        <shortName evidence="7">dUTPase</shortName>
        <ecNumber evidence="7">3.6.1.23</ecNumber>
    </recommendedName>
    <alternativeName>
        <fullName evidence="7">dUTP pyrophosphatase</fullName>
    </alternativeName>
</protein>
<evidence type="ECO:0000256" key="1">
    <source>
        <dbReference type="ARBA" id="ARBA00006581"/>
    </source>
</evidence>
<dbReference type="InterPro" id="IPR033704">
    <property type="entry name" value="dUTPase_trimeric"/>
</dbReference>
<dbReference type="GO" id="GO:0000287">
    <property type="term" value="F:magnesium ion binding"/>
    <property type="evidence" value="ECO:0007669"/>
    <property type="project" value="UniProtKB-UniRule"/>
</dbReference>
<dbReference type="EC" id="3.6.1.23" evidence="7"/>
<dbReference type="UniPathway" id="UPA00610">
    <property type="reaction ID" value="UER00666"/>
</dbReference>
<feature type="binding site" evidence="7">
    <location>
        <position position="82"/>
    </location>
    <ligand>
        <name>substrate</name>
    </ligand>
</feature>
<dbReference type="CDD" id="cd07557">
    <property type="entry name" value="trimeric_dUTPase"/>
    <property type="match status" value="1"/>
</dbReference>
<gene>
    <name evidence="7" type="primary">dut</name>
    <name evidence="9" type="ordered locus">TherJR_1393</name>
</gene>
<reference evidence="9" key="1">
    <citation type="submission" date="2010-05" db="EMBL/GenBank/DDBJ databases">
        <title>Complete sequence of Thermincola sp. JR.</title>
        <authorList>
            <consortium name="US DOE Joint Genome Institute"/>
            <person name="Lucas S."/>
            <person name="Copeland A."/>
            <person name="Lapidus A."/>
            <person name="Cheng J.-F."/>
            <person name="Bruce D."/>
            <person name="Goodwin L."/>
            <person name="Pitluck S."/>
            <person name="Chertkov O."/>
            <person name="Detter J.C."/>
            <person name="Han C."/>
            <person name="Tapia R."/>
            <person name="Land M."/>
            <person name="Hauser L."/>
            <person name="Kyrpides N."/>
            <person name="Mikhailova N."/>
            <person name="Hazen T.C."/>
            <person name="Woyke T."/>
        </authorList>
    </citation>
    <scope>NUCLEOTIDE SEQUENCE [LARGE SCALE GENOMIC DNA]</scope>
    <source>
        <strain evidence="9">JR</strain>
    </source>
</reference>
<feature type="binding site" evidence="7">
    <location>
        <begin position="69"/>
        <end position="71"/>
    </location>
    <ligand>
        <name>substrate</name>
    </ligand>
</feature>
<dbReference type="GO" id="GO:0046081">
    <property type="term" value="P:dUTP catabolic process"/>
    <property type="evidence" value="ECO:0007669"/>
    <property type="project" value="InterPro"/>
</dbReference>
<dbReference type="eggNOG" id="COG0756">
    <property type="taxonomic scope" value="Bacteria"/>
</dbReference>
<dbReference type="GO" id="GO:0006226">
    <property type="term" value="P:dUMP biosynthetic process"/>
    <property type="evidence" value="ECO:0007669"/>
    <property type="project" value="UniProtKB-UniRule"/>
</dbReference>
<dbReference type="OrthoDB" id="9809956at2"/>
<dbReference type="PANTHER" id="PTHR11241">
    <property type="entry name" value="DEOXYURIDINE 5'-TRIPHOSPHATE NUCLEOTIDOHYDROLASE"/>
    <property type="match status" value="1"/>
</dbReference>
<evidence type="ECO:0000256" key="3">
    <source>
        <dbReference type="ARBA" id="ARBA00022801"/>
    </source>
</evidence>
<evidence type="ECO:0000313" key="9">
    <source>
        <dbReference type="EMBL" id="ADG82250.1"/>
    </source>
</evidence>
<feature type="domain" description="dUTPase-like" evidence="8">
    <location>
        <begin position="17"/>
        <end position="148"/>
    </location>
</feature>
<comment type="function">
    <text evidence="7">This enzyme is involved in nucleotide metabolism: it produces dUMP, the immediate precursor of thymidine nucleotides and it decreases the intracellular concentration of dUTP so that uracil cannot be incorporated into DNA.</text>
</comment>
<dbReference type="HAMAP" id="MF_00116">
    <property type="entry name" value="dUTPase_bact"/>
    <property type="match status" value="1"/>
</dbReference>
<dbReference type="FunFam" id="2.70.40.10:FF:000002">
    <property type="entry name" value="dUTP diphosphatase"/>
    <property type="match status" value="1"/>
</dbReference>
<feature type="binding site" evidence="7">
    <location>
        <begin position="86"/>
        <end position="88"/>
    </location>
    <ligand>
        <name>substrate</name>
    </ligand>
</feature>
<evidence type="ECO:0000256" key="6">
    <source>
        <dbReference type="ARBA" id="ARBA00047686"/>
    </source>
</evidence>
<dbReference type="Pfam" id="PF00692">
    <property type="entry name" value="dUTPase"/>
    <property type="match status" value="1"/>
</dbReference>
<dbReference type="RefSeq" id="WP_013120267.1">
    <property type="nucleotide sequence ID" value="NC_014152.1"/>
</dbReference>
<sequence length="149" mass="16361">MKEIKLAIKRLEHARDLPLPRYMTEGSAGMDLYAAVEETLVLEPGEIKLIPTGVAIELPPGYEAQIRPRSGLALKYGISFVNTPGTIDADYRGEIGLIMINFGNRPFTINRGDRVAQMVINEIVKAHITEAEILTETERNAGGFGHTGK</sequence>
<dbReference type="EMBL" id="CP002028">
    <property type="protein sequence ID" value="ADG82250.1"/>
    <property type="molecule type" value="Genomic_DNA"/>
</dbReference>